<keyword evidence="2 4" id="KW-0547">Nucleotide-binding</keyword>
<gene>
    <name evidence="8" type="ORF">RI543_002043</name>
</gene>
<feature type="region of interest" description="Disordered" evidence="6">
    <location>
        <begin position="323"/>
        <end position="363"/>
    </location>
</feature>
<keyword evidence="5" id="KW-0175">Coiled coil</keyword>
<dbReference type="GO" id="GO:0031105">
    <property type="term" value="C:septin complex"/>
    <property type="evidence" value="ECO:0007669"/>
    <property type="project" value="UniProtKB-ARBA"/>
</dbReference>
<evidence type="ECO:0000259" key="7">
    <source>
        <dbReference type="PROSITE" id="PS51719"/>
    </source>
</evidence>
<comment type="caution">
    <text evidence="8">The sequence shown here is derived from an EMBL/GenBank/DDBJ whole genome shotgun (WGS) entry which is preliminary data.</text>
</comment>
<dbReference type="EMBL" id="JAWIZZ010000040">
    <property type="protein sequence ID" value="KAK5780916.1"/>
    <property type="molecule type" value="Genomic_DNA"/>
</dbReference>
<sequence>MSGIIEASSALRKRKHLKRGINFTVMVVGESGSGRSTFINTLCGQQVVDTSTSILLPTDTSTEIDLQLREETVELEDDEGVKIQLNIIDTPGLGLSLDNTSSFEIISDYIRHQYDEILLEESRVRRNPRFKDGRVHVCIYLIQPTGHGLKEMDVEFIRQLGTLVNIIPVICKADSLTREELRTNKKLIQEDINRFNLPIYDFPFDEDEISQEDYETNMYLRSLIPLSMIGSNDVFEDSETKTMIRGRKYNWGTIDVEDTNFSDFVILRNTLLISHLHDLKEYTHEILYENYRTEALSGGKNMSANNMDSRLKGNNQIVRLGVNSNSMTNNSNTSTPTDQHFDGQQTKQISNQSSTYQSGYNAPMNDNDTYLAREEQIRLEEERLKAFEERVQQELLLKRQELLAREQELKEIEARLEREAQEGLYNEE</sequence>
<dbReference type="AlphaFoldDB" id="A0AAN7ZYD3"/>
<evidence type="ECO:0000256" key="3">
    <source>
        <dbReference type="ARBA" id="ARBA00023134"/>
    </source>
</evidence>
<evidence type="ECO:0000313" key="8">
    <source>
        <dbReference type="EMBL" id="KAK5780916.1"/>
    </source>
</evidence>
<name>A0AAN7ZYD3_9SACH</name>
<dbReference type="Proteomes" id="UP001306508">
    <property type="component" value="Unassembled WGS sequence"/>
</dbReference>
<dbReference type="Gene3D" id="3.40.50.300">
    <property type="entry name" value="P-loop containing nucleotide triphosphate hydrolases"/>
    <property type="match status" value="1"/>
</dbReference>
<dbReference type="InterPro" id="IPR030379">
    <property type="entry name" value="G_SEPTIN_dom"/>
</dbReference>
<evidence type="ECO:0000256" key="4">
    <source>
        <dbReference type="RuleBase" id="RU004560"/>
    </source>
</evidence>
<feature type="compositionally biased region" description="Low complexity" evidence="6">
    <location>
        <begin position="323"/>
        <end position="337"/>
    </location>
</feature>
<dbReference type="PIRSF" id="PIRSF006698">
    <property type="entry name" value="Septin"/>
    <property type="match status" value="1"/>
</dbReference>
<dbReference type="Pfam" id="PF00735">
    <property type="entry name" value="Septin"/>
    <property type="match status" value="1"/>
</dbReference>
<dbReference type="InterPro" id="IPR016491">
    <property type="entry name" value="Septin"/>
</dbReference>
<dbReference type="InterPro" id="IPR027417">
    <property type="entry name" value="P-loop_NTPase"/>
</dbReference>
<evidence type="ECO:0000256" key="6">
    <source>
        <dbReference type="SAM" id="MobiDB-lite"/>
    </source>
</evidence>
<dbReference type="SUPFAM" id="SSF52540">
    <property type="entry name" value="P-loop containing nucleoside triphosphate hydrolases"/>
    <property type="match status" value="1"/>
</dbReference>
<dbReference type="GO" id="GO:0005935">
    <property type="term" value="C:cellular bud neck"/>
    <property type="evidence" value="ECO:0007669"/>
    <property type="project" value="UniProtKB-SubCell"/>
</dbReference>
<comment type="subcellular location">
    <subcellularLocation>
        <location evidence="1">Bud neck</location>
    </subcellularLocation>
</comment>
<dbReference type="PROSITE" id="PS51719">
    <property type="entry name" value="G_SEPTIN"/>
    <property type="match status" value="1"/>
</dbReference>
<keyword evidence="3 4" id="KW-0342">GTP-binding</keyword>
<feature type="compositionally biased region" description="Polar residues" evidence="6">
    <location>
        <begin position="342"/>
        <end position="363"/>
    </location>
</feature>
<comment type="similarity">
    <text evidence="4">Belongs to the TRAFAC class TrmE-Era-EngA-EngB-Septin-like GTPase superfamily. Septin GTPase family.</text>
</comment>
<evidence type="ECO:0000256" key="1">
    <source>
        <dbReference type="ARBA" id="ARBA00004266"/>
    </source>
</evidence>
<protein>
    <recommendedName>
        <fullName evidence="7">Septin-type G domain-containing protein</fullName>
    </recommendedName>
</protein>
<dbReference type="CDD" id="cd01850">
    <property type="entry name" value="CDC_Septin"/>
    <property type="match status" value="1"/>
</dbReference>
<reference evidence="9" key="1">
    <citation type="submission" date="2023-07" db="EMBL/GenBank/DDBJ databases">
        <title>A draft genome of Kazachstania heterogenica Y-27499.</title>
        <authorList>
            <person name="Donic C."/>
            <person name="Kralova J.S."/>
            <person name="Fidel L."/>
            <person name="Ben-Dor S."/>
            <person name="Jung S."/>
        </authorList>
    </citation>
    <scope>NUCLEOTIDE SEQUENCE [LARGE SCALE GENOMIC DNA]</scope>
    <source>
        <strain evidence="9">Y27499</strain>
    </source>
</reference>
<dbReference type="PANTHER" id="PTHR18884">
    <property type="entry name" value="SEPTIN"/>
    <property type="match status" value="1"/>
</dbReference>
<dbReference type="FunFam" id="3.40.50.300:FF:001557">
    <property type="entry name" value="Septin homolog spn3"/>
    <property type="match status" value="1"/>
</dbReference>
<accession>A0AAN7ZYD3</accession>
<feature type="coiled-coil region" evidence="5">
    <location>
        <begin position="370"/>
        <end position="422"/>
    </location>
</feature>
<evidence type="ECO:0000256" key="5">
    <source>
        <dbReference type="SAM" id="Coils"/>
    </source>
</evidence>
<evidence type="ECO:0000313" key="9">
    <source>
        <dbReference type="Proteomes" id="UP001306508"/>
    </source>
</evidence>
<organism evidence="8 9">
    <name type="scientific">Arxiozyma heterogenica</name>
    <dbReference type="NCBI Taxonomy" id="278026"/>
    <lineage>
        <taxon>Eukaryota</taxon>
        <taxon>Fungi</taxon>
        <taxon>Dikarya</taxon>
        <taxon>Ascomycota</taxon>
        <taxon>Saccharomycotina</taxon>
        <taxon>Saccharomycetes</taxon>
        <taxon>Saccharomycetales</taxon>
        <taxon>Saccharomycetaceae</taxon>
        <taxon>Arxiozyma</taxon>
    </lineage>
</organism>
<feature type="domain" description="Septin-type G" evidence="7">
    <location>
        <begin position="19"/>
        <end position="298"/>
    </location>
</feature>
<dbReference type="GO" id="GO:0005525">
    <property type="term" value="F:GTP binding"/>
    <property type="evidence" value="ECO:0007669"/>
    <property type="project" value="UniProtKB-KW"/>
</dbReference>
<keyword evidence="9" id="KW-1185">Reference proteome</keyword>
<evidence type="ECO:0000256" key="2">
    <source>
        <dbReference type="ARBA" id="ARBA00022741"/>
    </source>
</evidence>
<proteinExistence type="inferred from homology"/>